<comment type="similarity">
    <text evidence="2">Belongs to the protein kinase superfamily. Ser/Thr protein kinase family.</text>
</comment>
<dbReference type="Pfam" id="PF13855">
    <property type="entry name" value="LRR_8"/>
    <property type="match status" value="3"/>
</dbReference>
<dbReference type="FunFam" id="3.30.200.20:FF:000512">
    <property type="entry name" value="Receptor-like protein kinase HSL1"/>
    <property type="match status" value="1"/>
</dbReference>
<accession>A0A1U7ZLW9</accession>
<dbReference type="FunFam" id="1.10.510.10:FF:000714">
    <property type="entry name" value="Kinase family with leucine-rich repeat domain-containing protein"/>
    <property type="match status" value="1"/>
</dbReference>
<dbReference type="SMART" id="SM00220">
    <property type="entry name" value="S_TKc"/>
    <property type="match status" value="1"/>
</dbReference>
<dbReference type="Proteomes" id="UP000189703">
    <property type="component" value="Unplaced"/>
</dbReference>
<dbReference type="FunCoup" id="A0A1U7ZLW9">
    <property type="interactions" value="258"/>
</dbReference>
<keyword evidence="12 16" id="KW-0472">Membrane</keyword>
<evidence type="ECO:0000313" key="20">
    <source>
        <dbReference type="RefSeq" id="XP_010249486.1"/>
    </source>
</evidence>
<dbReference type="SUPFAM" id="SSF56112">
    <property type="entry name" value="Protein kinase-like (PK-like)"/>
    <property type="match status" value="1"/>
</dbReference>
<feature type="chain" id="PRO_5010571344" evidence="17">
    <location>
        <begin position="32"/>
        <end position="1034"/>
    </location>
</feature>
<keyword evidence="4" id="KW-0808">Transferase</keyword>
<dbReference type="InterPro" id="IPR008271">
    <property type="entry name" value="Ser/Thr_kinase_AS"/>
</dbReference>
<evidence type="ECO:0000256" key="7">
    <source>
        <dbReference type="ARBA" id="ARBA00022737"/>
    </source>
</evidence>
<dbReference type="PROSITE" id="PS00108">
    <property type="entry name" value="PROTEIN_KINASE_ST"/>
    <property type="match status" value="1"/>
</dbReference>
<dbReference type="Pfam" id="PF00069">
    <property type="entry name" value="Pkinase"/>
    <property type="match status" value="1"/>
</dbReference>
<dbReference type="RefSeq" id="XP_010249486.1">
    <property type="nucleotide sequence ID" value="XM_010251184.2"/>
</dbReference>
<dbReference type="Pfam" id="PF00560">
    <property type="entry name" value="LRR_1"/>
    <property type="match status" value="5"/>
</dbReference>
<dbReference type="Gene3D" id="3.80.10.10">
    <property type="entry name" value="Ribonuclease Inhibitor"/>
    <property type="match status" value="5"/>
</dbReference>
<evidence type="ECO:0000256" key="2">
    <source>
        <dbReference type="ARBA" id="ARBA00008684"/>
    </source>
</evidence>
<dbReference type="InterPro" id="IPR032675">
    <property type="entry name" value="LRR_dom_sf"/>
</dbReference>
<evidence type="ECO:0000256" key="3">
    <source>
        <dbReference type="ARBA" id="ARBA00022614"/>
    </source>
</evidence>
<dbReference type="GeneID" id="104592044"/>
<proteinExistence type="inferred from homology"/>
<dbReference type="AlphaFoldDB" id="A0A1U7ZLW9"/>
<feature type="transmembrane region" description="Helical" evidence="16">
    <location>
        <begin position="636"/>
        <end position="659"/>
    </location>
</feature>
<dbReference type="PROSITE" id="PS51450">
    <property type="entry name" value="LRR"/>
    <property type="match status" value="1"/>
</dbReference>
<dbReference type="InParanoid" id="A0A1U7ZLW9"/>
<dbReference type="InterPro" id="IPR011009">
    <property type="entry name" value="Kinase-like_dom_sf"/>
</dbReference>
<dbReference type="Gene3D" id="3.30.200.20">
    <property type="entry name" value="Phosphorylase Kinase, domain 1"/>
    <property type="match status" value="1"/>
</dbReference>
<evidence type="ECO:0000259" key="18">
    <source>
        <dbReference type="PROSITE" id="PS50011"/>
    </source>
</evidence>
<gene>
    <name evidence="20" type="primary">LOC104592044</name>
</gene>
<organism evidence="19 20">
    <name type="scientific">Nelumbo nucifera</name>
    <name type="common">Sacred lotus</name>
    <dbReference type="NCBI Taxonomy" id="4432"/>
    <lineage>
        <taxon>Eukaryota</taxon>
        <taxon>Viridiplantae</taxon>
        <taxon>Streptophyta</taxon>
        <taxon>Embryophyta</taxon>
        <taxon>Tracheophyta</taxon>
        <taxon>Spermatophyta</taxon>
        <taxon>Magnoliopsida</taxon>
        <taxon>Proteales</taxon>
        <taxon>Nelumbonaceae</taxon>
        <taxon>Nelumbo</taxon>
    </lineage>
</organism>
<dbReference type="FunFam" id="3.80.10.10:FF:001670">
    <property type="entry name" value="Putative leucine-rich repeat receptor-like protein kinase family protein"/>
    <property type="match status" value="1"/>
</dbReference>
<dbReference type="InterPro" id="IPR000719">
    <property type="entry name" value="Prot_kinase_dom"/>
</dbReference>
<keyword evidence="9" id="KW-0418">Kinase</keyword>
<evidence type="ECO:0000256" key="11">
    <source>
        <dbReference type="ARBA" id="ARBA00022989"/>
    </source>
</evidence>
<keyword evidence="3" id="KW-0433">Leucine-rich repeat</keyword>
<dbReference type="eggNOG" id="ENOG502QQPF">
    <property type="taxonomic scope" value="Eukaryota"/>
</dbReference>
<evidence type="ECO:0000256" key="6">
    <source>
        <dbReference type="ARBA" id="ARBA00022729"/>
    </source>
</evidence>
<keyword evidence="5 16" id="KW-0812">Transmembrane</keyword>
<dbReference type="KEGG" id="nnu:104592044"/>
<keyword evidence="19" id="KW-1185">Reference proteome</keyword>
<evidence type="ECO:0000256" key="17">
    <source>
        <dbReference type="SAM" id="SignalP"/>
    </source>
</evidence>
<evidence type="ECO:0000256" key="12">
    <source>
        <dbReference type="ARBA" id="ARBA00023136"/>
    </source>
</evidence>
<dbReference type="GO" id="GO:0016020">
    <property type="term" value="C:membrane"/>
    <property type="evidence" value="ECO:0007669"/>
    <property type="project" value="UniProtKB-SubCell"/>
</dbReference>
<protein>
    <submittedName>
        <fullName evidence="20">Receptor-like protein kinase HSL1</fullName>
    </submittedName>
</protein>
<dbReference type="PROSITE" id="PS00107">
    <property type="entry name" value="PROTEIN_KINASE_ATP"/>
    <property type="match status" value="1"/>
</dbReference>
<dbReference type="FunFam" id="3.80.10.10:FF:000077">
    <property type="entry name" value="LRR receptor-like serine/threonine-protein kinase ERL1"/>
    <property type="match status" value="1"/>
</dbReference>
<feature type="domain" description="Protein kinase" evidence="18">
    <location>
        <begin position="693"/>
        <end position="984"/>
    </location>
</feature>
<evidence type="ECO:0000256" key="15">
    <source>
        <dbReference type="SAM" id="MobiDB-lite"/>
    </source>
</evidence>
<dbReference type="FunFam" id="3.80.10.10:FF:000642">
    <property type="entry name" value="Leucine-rich receptor-like protein kinase family protein"/>
    <property type="match status" value="1"/>
</dbReference>
<dbReference type="GO" id="GO:0005524">
    <property type="term" value="F:ATP binding"/>
    <property type="evidence" value="ECO:0007669"/>
    <property type="project" value="UniProtKB-UniRule"/>
</dbReference>
<dbReference type="Pfam" id="PF08263">
    <property type="entry name" value="LRRNT_2"/>
    <property type="match status" value="1"/>
</dbReference>
<dbReference type="InterPro" id="IPR013210">
    <property type="entry name" value="LRR_N_plant-typ"/>
</dbReference>
<dbReference type="PANTHER" id="PTHR48056">
    <property type="entry name" value="LRR RECEPTOR-LIKE SERINE/THREONINE-PROTEIN KINASE-RELATED"/>
    <property type="match status" value="1"/>
</dbReference>
<comment type="subcellular location">
    <subcellularLocation>
        <location evidence="1">Membrane</location>
        <topology evidence="1">Single-pass type I membrane protein</topology>
    </subcellularLocation>
</comment>
<dbReference type="InterPro" id="IPR003591">
    <property type="entry name" value="Leu-rich_rpt_typical-subtyp"/>
</dbReference>
<dbReference type="Gene3D" id="1.10.510.10">
    <property type="entry name" value="Transferase(Phosphotransferase) domain 1"/>
    <property type="match status" value="1"/>
</dbReference>
<evidence type="ECO:0000256" key="10">
    <source>
        <dbReference type="ARBA" id="ARBA00022840"/>
    </source>
</evidence>
<dbReference type="SUPFAM" id="SSF52047">
    <property type="entry name" value="RNI-like"/>
    <property type="match status" value="1"/>
</dbReference>
<feature type="signal peptide" evidence="17">
    <location>
        <begin position="1"/>
        <end position="31"/>
    </location>
</feature>
<keyword evidence="7" id="KW-0677">Repeat</keyword>
<keyword evidence="8 14" id="KW-0547">Nucleotide-binding</keyword>
<reference evidence="20" key="1">
    <citation type="submission" date="2025-08" db="UniProtKB">
        <authorList>
            <consortium name="RefSeq"/>
        </authorList>
    </citation>
    <scope>IDENTIFICATION</scope>
</reference>
<dbReference type="InterPro" id="IPR050647">
    <property type="entry name" value="Plant_LRR-RLKs"/>
</dbReference>
<dbReference type="SUPFAM" id="SSF52058">
    <property type="entry name" value="L domain-like"/>
    <property type="match status" value="1"/>
</dbReference>
<dbReference type="FunFam" id="3.80.10.10:FF:000221">
    <property type="entry name" value="Leucine-rich repeat receptor-like protein kinase PXL1"/>
    <property type="match status" value="1"/>
</dbReference>
<feature type="region of interest" description="Disordered" evidence="15">
    <location>
        <begin position="1009"/>
        <end position="1034"/>
    </location>
</feature>
<evidence type="ECO:0000256" key="8">
    <source>
        <dbReference type="ARBA" id="ARBA00022741"/>
    </source>
</evidence>
<dbReference type="OMA" id="RDKNIMT"/>
<dbReference type="SMART" id="SM00369">
    <property type="entry name" value="LRR_TYP"/>
    <property type="match status" value="7"/>
</dbReference>
<keyword evidence="11 16" id="KW-1133">Transmembrane helix</keyword>
<feature type="binding site" evidence="14">
    <location>
        <position position="723"/>
    </location>
    <ligand>
        <name>ATP</name>
        <dbReference type="ChEBI" id="CHEBI:30616"/>
    </ligand>
</feature>
<evidence type="ECO:0000256" key="13">
    <source>
        <dbReference type="ARBA" id="ARBA00023180"/>
    </source>
</evidence>
<sequence>MSTIPSTSLGISRPLFASLLLLFFLPLQAISQTTYDEQSILLKLKQDWKNQPPMDSWKSSLPFCNWTGITCDNGSVTGISFGNWNINGPIPPIICNLSNLNHLDLTLNYITGEFPTFLYNCSKLVYLDLSQNYFVGRIPDDIHRLSRLTYLNLEANNFTGDIPAAIGRLSELKTLSLVQNLFNGTFPPEIGDLSNLEFLQMAYNGFLPSRLPVQFGRLKKLTLLWMASTNLIGEIPESIGNITELQHLDLSVNNMNGSIPGSVFLLNKLKNLYLYNNKFSGEIPRRIECLSLNNLDISINKLTGPIPEDFGKLNKLQYLFMYYNRLSGEIPASIGRLPALKDIRLFNNNFTGVLPPDLGLYSKLISLEVSNNRLTGKLPDHLCAGGVLTGVSLFSNHLSGEVSASLGNCNSLTDIQLYNNGFSGEFPANLWSSINLTTLMISNNSFSGKLPSKLAWNLTRLEISYNRFSGEIPSYIAFSTNLVVFLASNNQFSGKIPTNLTALSHLTILKLDGNRLSGELPSDIVSWKSLTSLNLSRNQLSGDIPRAIGLLPNLIDLDLSENQLSGDIPSEIGSLRLTFLNLSSNQLTGMIPDEFENMAYENSFLNNSGLCAANVFLNLRVCTSQPQESQKLSPRLLAIIITFSGLVFLVALLSALLLVRDCRRRKHGRDLAKWKLTSFQRLAFTESIIVSNLTDRNLIGGGGSGKVYRVPFGQSGGEVVAVKRIWNNGKLEEKLEKEFEAEVKILGIIRHSNIVKLMCCICSEKSRLLVYEFMENGSLDRWLHGKKRGLLPSGGSIHDAILDWPRRLQIAIGAANGLSYMHHDCRSPIIHRDVKSSNILLDSDFSAKIADFGLAKMLIKRGDPESMSAVAGSYGYFAPEYAYTTKVNEKVDVYSFGVVLLELVTGREANDGGENSSLAEWAWQHLQDGKPIQDALDEQIREPCYLAEMRVVFQLGIHCTSTLPSTRPSMKQVSQVLTRYDPLHQGHGEKVGKGDFDIAPLLTAPTYLSSNRSRRSKRTSTDADDDTLSYSYDA</sequence>
<keyword evidence="10 14" id="KW-0067">ATP-binding</keyword>
<dbReference type="PROSITE" id="PS50011">
    <property type="entry name" value="PROTEIN_KINASE_DOM"/>
    <property type="match status" value="1"/>
</dbReference>
<keyword evidence="6 17" id="KW-0732">Signal</keyword>
<dbReference type="PANTHER" id="PTHR48056:SF29">
    <property type="entry name" value="RECEPTOR-LIKE PROTEIN KINASE HSL1"/>
    <property type="match status" value="1"/>
</dbReference>
<evidence type="ECO:0000256" key="14">
    <source>
        <dbReference type="PROSITE-ProRule" id="PRU10141"/>
    </source>
</evidence>
<evidence type="ECO:0000256" key="9">
    <source>
        <dbReference type="ARBA" id="ARBA00022777"/>
    </source>
</evidence>
<name>A0A1U7ZLW9_NELNU</name>
<keyword evidence="13" id="KW-0325">Glycoprotein</keyword>
<evidence type="ECO:0000256" key="1">
    <source>
        <dbReference type="ARBA" id="ARBA00004479"/>
    </source>
</evidence>
<dbReference type="InterPro" id="IPR017441">
    <property type="entry name" value="Protein_kinase_ATP_BS"/>
</dbReference>
<dbReference type="GO" id="GO:0004672">
    <property type="term" value="F:protein kinase activity"/>
    <property type="evidence" value="ECO:0007669"/>
    <property type="project" value="InterPro"/>
</dbReference>
<evidence type="ECO:0000256" key="4">
    <source>
        <dbReference type="ARBA" id="ARBA00022679"/>
    </source>
</evidence>
<dbReference type="OrthoDB" id="676979at2759"/>
<dbReference type="InterPro" id="IPR001611">
    <property type="entry name" value="Leu-rich_rpt"/>
</dbReference>
<evidence type="ECO:0000256" key="5">
    <source>
        <dbReference type="ARBA" id="ARBA00022692"/>
    </source>
</evidence>
<evidence type="ECO:0000313" key="19">
    <source>
        <dbReference type="Proteomes" id="UP000189703"/>
    </source>
</evidence>
<evidence type="ECO:0000256" key="16">
    <source>
        <dbReference type="SAM" id="Phobius"/>
    </source>
</evidence>